<dbReference type="EMBL" id="PJEX01000116">
    <property type="protein sequence ID" value="TKW54948.1"/>
    <property type="molecule type" value="Genomic_DNA"/>
</dbReference>
<reference evidence="1 2" key="1">
    <citation type="journal article" date="2019" name="PLoS ONE">
        <title>Comparative genome analysis indicates high evolutionary potential of pathogenicity genes in Colletotrichum tanaceti.</title>
        <authorList>
            <person name="Lelwala R.V."/>
            <person name="Korhonen P.K."/>
            <person name="Young N.D."/>
            <person name="Scott J.B."/>
            <person name="Ades P.A."/>
            <person name="Gasser R.B."/>
            <person name="Taylor P.W.J."/>
        </authorList>
    </citation>
    <scope>NUCLEOTIDE SEQUENCE [LARGE SCALE GENOMIC DNA]</scope>
    <source>
        <strain evidence="1">BRIP57314</strain>
    </source>
</reference>
<sequence>MAMTRSSKTACEWGKGRVSWFPCTWGFVKGVKRRETHSLQLDGALAQGLGTGGLLVAAGRLLCLGVDGQVLGPQFQVVFGAGTVHQGDVELWLDAAGLGELLVEPRGGHAGLVEGAVEHAADLVGGDVDRHVLEGLLPLLGHAALLVVGGGGPRGPVLARAAVGDVVLELGLVLVKGGAHGLVEALSWGHLGNKVRVQGVKAGDDLFEVLAAAGSGVEVNDVVEAVIGRGEGNDGLEAGDEALHDAEELLGVGGGVDGLVVVAAREDALLGDAADLVEVGIVVGEVEGDKAGRLVLDLDIGKDLAALVLLGVIAVGEDDGDVAEQVEDGLCEARRAALARDVVVLDVTPAEEVLQGDGDGGLAAADCGDGHEDDVPGDFGADGGVGGHVRELEVGGVGALDILEGEEVVAQGDDAVVLLVELGEVLVGLEAAAGVEEILLSDLDVFLVARRLARDHGLGALSPLAVHEVGLLELVLKEPVAVRGRGRVVALLAADDETLDVAVAVGPRLGNLLEEGLDLVYVVHGDEADLAKAPGIAEGLNQGAGVGDELGEVEVDAVDVQASLVRAVLEDVLFEGVVTELGDGGGVTVAQLPGEVLLGLAQGGQLLLDHALSGDGVADVGVAPLAGRVLAADEQGAVLEA</sequence>
<gene>
    <name evidence="1" type="ORF">CTA1_5329</name>
</gene>
<organism evidence="1 2">
    <name type="scientific">Colletotrichum tanaceti</name>
    <dbReference type="NCBI Taxonomy" id="1306861"/>
    <lineage>
        <taxon>Eukaryota</taxon>
        <taxon>Fungi</taxon>
        <taxon>Dikarya</taxon>
        <taxon>Ascomycota</taxon>
        <taxon>Pezizomycotina</taxon>
        <taxon>Sordariomycetes</taxon>
        <taxon>Hypocreomycetidae</taxon>
        <taxon>Glomerellales</taxon>
        <taxon>Glomerellaceae</taxon>
        <taxon>Colletotrichum</taxon>
        <taxon>Colletotrichum destructivum species complex</taxon>
    </lineage>
</organism>
<accession>A0A4U6XGD2</accession>
<proteinExistence type="predicted"/>
<evidence type="ECO:0000313" key="2">
    <source>
        <dbReference type="Proteomes" id="UP000310108"/>
    </source>
</evidence>
<evidence type="ECO:0000313" key="1">
    <source>
        <dbReference type="EMBL" id="TKW54948.1"/>
    </source>
</evidence>
<keyword evidence="2" id="KW-1185">Reference proteome</keyword>
<name>A0A4U6XGD2_9PEZI</name>
<dbReference type="Proteomes" id="UP000310108">
    <property type="component" value="Unassembled WGS sequence"/>
</dbReference>
<protein>
    <submittedName>
        <fullName evidence="1">Uncharacterized protein</fullName>
    </submittedName>
</protein>
<dbReference type="AlphaFoldDB" id="A0A4U6XGD2"/>
<dbReference type="OrthoDB" id="10599869at2759"/>
<comment type="caution">
    <text evidence="1">The sequence shown here is derived from an EMBL/GenBank/DDBJ whole genome shotgun (WGS) entry which is preliminary data.</text>
</comment>